<dbReference type="RefSeq" id="WP_102246550.1">
    <property type="nucleotide sequence ID" value="NZ_CP025682.1"/>
</dbReference>
<organism evidence="11 12">
    <name type="scientific">Pseudazoarcus pumilus</name>
    <dbReference type="NCBI Taxonomy" id="2067960"/>
    <lineage>
        <taxon>Bacteria</taxon>
        <taxon>Pseudomonadati</taxon>
        <taxon>Pseudomonadota</taxon>
        <taxon>Betaproteobacteria</taxon>
        <taxon>Rhodocyclales</taxon>
        <taxon>Zoogloeaceae</taxon>
        <taxon>Pseudazoarcus</taxon>
    </lineage>
</organism>
<dbReference type="Proteomes" id="UP000242205">
    <property type="component" value="Chromosome"/>
</dbReference>
<reference evidence="11 12" key="1">
    <citation type="submission" date="2018-01" db="EMBL/GenBank/DDBJ databases">
        <authorList>
            <person name="Fu G.-Y."/>
        </authorList>
    </citation>
    <scope>NUCLEOTIDE SEQUENCE [LARGE SCALE GENOMIC DNA]</scope>
    <source>
        <strain evidence="11 12">SY39</strain>
    </source>
</reference>
<keyword evidence="4" id="KW-0548">Nucleotidyltransferase</keyword>
<dbReference type="GO" id="GO:0005524">
    <property type="term" value="F:ATP binding"/>
    <property type="evidence" value="ECO:0007669"/>
    <property type="project" value="UniProtKB-KW"/>
</dbReference>
<evidence type="ECO:0000256" key="9">
    <source>
        <dbReference type="ARBA" id="ARBA00038276"/>
    </source>
</evidence>
<evidence type="ECO:0000313" key="11">
    <source>
        <dbReference type="EMBL" id="AUN94481.1"/>
    </source>
</evidence>
<dbReference type="OrthoDB" id="561385at2"/>
<comment type="cofactor">
    <cofactor evidence="1">
        <name>Mg(2+)</name>
        <dbReference type="ChEBI" id="CHEBI:18420"/>
    </cofactor>
</comment>
<dbReference type="AlphaFoldDB" id="A0A2I6S5F7"/>
<keyword evidence="8" id="KW-0460">Magnesium</keyword>
<dbReference type="InterPro" id="IPR043519">
    <property type="entry name" value="NT_sf"/>
</dbReference>
<keyword evidence="7" id="KW-0067">ATP-binding</keyword>
<keyword evidence="12" id="KW-1185">Reference proteome</keyword>
<evidence type="ECO:0000256" key="1">
    <source>
        <dbReference type="ARBA" id="ARBA00001946"/>
    </source>
</evidence>
<dbReference type="PANTHER" id="PTHR33571:SF14">
    <property type="entry name" value="PROTEIN ADENYLYLTRANSFERASE MJ0435-RELATED"/>
    <property type="match status" value="1"/>
</dbReference>
<dbReference type="SUPFAM" id="SSF81301">
    <property type="entry name" value="Nucleotidyltransferase"/>
    <property type="match status" value="1"/>
</dbReference>
<dbReference type="GO" id="GO:0046872">
    <property type="term" value="F:metal ion binding"/>
    <property type="evidence" value="ECO:0007669"/>
    <property type="project" value="UniProtKB-KW"/>
</dbReference>
<keyword evidence="2" id="KW-1277">Toxin-antitoxin system</keyword>
<dbReference type="InterPro" id="IPR052038">
    <property type="entry name" value="Type-VII_TA_antitoxin"/>
</dbReference>
<protein>
    <submittedName>
        <fullName evidence="11">DNA polymerase subunit beta</fullName>
    </submittedName>
</protein>
<evidence type="ECO:0000256" key="5">
    <source>
        <dbReference type="ARBA" id="ARBA00022723"/>
    </source>
</evidence>
<dbReference type="Gene3D" id="3.30.460.10">
    <property type="entry name" value="Beta Polymerase, domain 2"/>
    <property type="match status" value="1"/>
</dbReference>
<evidence type="ECO:0000256" key="7">
    <source>
        <dbReference type="ARBA" id="ARBA00022840"/>
    </source>
</evidence>
<dbReference type="InterPro" id="IPR002934">
    <property type="entry name" value="Polymerase_NTP_transf_dom"/>
</dbReference>
<gene>
    <name evidence="11" type="ORF">C0099_05710</name>
</gene>
<dbReference type="EMBL" id="CP025682">
    <property type="protein sequence ID" value="AUN94481.1"/>
    <property type="molecule type" value="Genomic_DNA"/>
</dbReference>
<keyword evidence="5" id="KW-0479">Metal-binding</keyword>
<evidence type="ECO:0000256" key="2">
    <source>
        <dbReference type="ARBA" id="ARBA00022649"/>
    </source>
</evidence>
<dbReference type="Pfam" id="PF01909">
    <property type="entry name" value="NTP_transf_2"/>
    <property type="match status" value="1"/>
</dbReference>
<dbReference type="PANTHER" id="PTHR33571">
    <property type="entry name" value="SSL8005 PROTEIN"/>
    <property type="match status" value="1"/>
</dbReference>
<dbReference type="GO" id="GO:0016779">
    <property type="term" value="F:nucleotidyltransferase activity"/>
    <property type="evidence" value="ECO:0007669"/>
    <property type="project" value="UniProtKB-KW"/>
</dbReference>
<evidence type="ECO:0000256" key="8">
    <source>
        <dbReference type="ARBA" id="ARBA00022842"/>
    </source>
</evidence>
<keyword evidence="6" id="KW-0547">Nucleotide-binding</keyword>
<sequence>MNRQHILDLLERSKPELQSRFGVQRLALFGSAARDEATENSDVDVLVAFDGPATSQRYFGVQFYLEDLLGHPVDLVTEKALRPELRAFVERDQINV</sequence>
<accession>A0A2I6S5F7</accession>
<evidence type="ECO:0000313" key="12">
    <source>
        <dbReference type="Proteomes" id="UP000242205"/>
    </source>
</evidence>
<evidence type="ECO:0000256" key="4">
    <source>
        <dbReference type="ARBA" id="ARBA00022695"/>
    </source>
</evidence>
<name>A0A2I6S5F7_9RHOO</name>
<feature type="domain" description="Polymerase nucleotidyl transferase" evidence="10">
    <location>
        <begin position="11"/>
        <end position="89"/>
    </location>
</feature>
<dbReference type="KEGG" id="atw:C0099_05710"/>
<evidence type="ECO:0000256" key="6">
    <source>
        <dbReference type="ARBA" id="ARBA00022741"/>
    </source>
</evidence>
<dbReference type="CDD" id="cd05403">
    <property type="entry name" value="NT_KNTase_like"/>
    <property type="match status" value="1"/>
</dbReference>
<proteinExistence type="inferred from homology"/>
<comment type="similarity">
    <text evidence="9">Belongs to the MntA antitoxin family.</text>
</comment>
<evidence type="ECO:0000259" key="10">
    <source>
        <dbReference type="Pfam" id="PF01909"/>
    </source>
</evidence>
<keyword evidence="3" id="KW-0808">Transferase</keyword>
<evidence type="ECO:0000256" key="3">
    <source>
        <dbReference type="ARBA" id="ARBA00022679"/>
    </source>
</evidence>